<dbReference type="AlphaFoldDB" id="A0A0X8HU51"/>
<keyword evidence="10" id="KW-1185">Reference proteome</keyword>
<dbReference type="Proteomes" id="UP000243052">
    <property type="component" value="Chromosome vi"/>
</dbReference>
<evidence type="ECO:0000313" key="10">
    <source>
        <dbReference type="Proteomes" id="UP000243052"/>
    </source>
</evidence>
<comment type="similarity">
    <text evidence="3 8">Belongs to the DAD/OST2 family.</text>
</comment>
<dbReference type="EMBL" id="CP014246">
    <property type="protein sequence ID" value="AMD21539.1"/>
    <property type="molecule type" value="Genomic_DNA"/>
</dbReference>
<dbReference type="PANTHER" id="PTHR10705">
    <property type="entry name" value="DOLICHYL-DIPHOSPHOOLIGOSACCHARIDE--PROTEIN GLYCOSYLTRANSFERASE SUBUNIT DAD1"/>
    <property type="match status" value="1"/>
</dbReference>
<proteinExistence type="inferred from homology"/>
<reference evidence="9 10" key="1">
    <citation type="submission" date="2016-01" db="EMBL/GenBank/DDBJ databases">
        <title>Genome sequence of the yeast Holleya sinecauda.</title>
        <authorList>
            <person name="Dietrich F.S."/>
        </authorList>
    </citation>
    <scope>NUCLEOTIDE SEQUENCE [LARGE SCALE GENOMIC DNA]</scope>
    <source>
        <strain evidence="9 10">ATCC 58844</strain>
    </source>
</reference>
<evidence type="ECO:0000256" key="4">
    <source>
        <dbReference type="ARBA" id="ARBA00022692"/>
    </source>
</evidence>
<comment type="pathway">
    <text evidence="2 8">Protein modification; protein glycosylation.</text>
</comment>
<sequence length="142" mass="15918">MVDTKVDKLRAMKKKPTGRMSGSLSGTLCDAIIQFQESLVTAWQAYRKDVSGNQRLMLIDTFCLGLVVLGVIQFSFIVVRRDTFPFNAFLSGFIACVGQFVLLVSLRLQIGEEFKGISKPRAFGEFTFASLVLHFICLHFIN</sequence>
<evidence type="ECO:0000256" key="2">
    <source>
        <dbReference type="ARBA" id="ARBA00004922"/>
    </source>
</evidence>
<dbReference type="GO" id="GO:0008250">
    <property type="term" value="C:oligosaccharyltransferase complex"/>
    <property type="evidence" value="ECO:0007669"/>
    <property type="project" value="InterPro"/>
</dbReference>
<dbReference type="STRING" id="45286.A0A0X8HU51"/>
<keyword evidence="4 8" id="KW-0812">Transmembrane</keyword>
<accession>A0A0X8HU51</accession>
<dbReference type="OrthoDB" id="445566at2759"/>
<organism evidence="9 10">
    <name type="scientific">Eremothecium sinecaudum</name>
    <dbReference type="NCBI Taxonomy" id="45286"/>
    <lineage>
        <taxon>Eukaryota</taxon>
        <taxon>Fungi</taxon>
        <taxon>Dikarya</taxon>
        <taxon>Ascomycota</taxon>
        <taxon>Saccharomycotina</taxon>
        <taxon>Saccharomycetes</taxon>
        <taxon>Saccharomycetales</taxon>
        <taxon>Saccharomycetaceae</taxon>
        <taxon>Eremothecium</taxon>
    </lineage>
</organism>
<comment type="subcellular location">
    <subcellularLocation>
        <location evidence="1 8">Endoplasmic reticulum membrane</location>
        <topology evidence="1 8">Multi-pass membrane protein</topology>
    </subcellularLocation>
</comment>
<dbReference type="GeneID" id="28724829"/>
<name>A0A0X8HU51_9SACH</name>
<dbReference type="UniPathway" id="UPA00378"/>
<evidence type="ECO:0000256" key="7">
    <source>
        <dbReference type="ARBA" id="ARBA00023136"/>
    </source>
</evidence>
<dbReference type="PANTHER" id="PTHR10705:SF0">
    <property type="entry name" value="DOLICHYL-DIPHOSPHOOLIGOSACCHARIDE--PROTEIN GLYCOSYLTRANSFERASE SUBUNIT DAD1"/>
    <property type="match status" value="1"/>
</dbReference>
<evidence type="ECO:0000256" key="3">
    <source>
        <dbReference type="ARBA" id="ARBA00009386"/>
    </source>
</evidence>
<feature type="transmembrane region" description="Helical" evidence="8">
    <location>
        <begin position="88"/>
        <end position="110"/>
    </location>
</feature>
<comment type="subunit">
    <text evidence="8">Component of the oligosaccharyltransferase (OST) complex.</text>
</comment>
<keyword evidence="5 8" id="KW-0256">Endoplasmic reticulum</keyword>
<dbReference type="Pfam" id="PF02109">
    <property type="entry name" value="DAD"/>
    <property type="match status" value="1"/>
</dbReference>
<dbReference type="GO" id="GO:0006487">
    <property type="term" value="P:protein N-linked glycosylation"/>
    <property type="evidence" value="ECO:0007669"/>
    <property type="project" value="TreeGrafter"/>
</dbReference>
<evidence type="ECO:0000256" key="6">
    <source>
        <dbReference type="ARBA" id="ARBA00022989"/>
    </source>
</evidence>
<evidence type="ECO:0000313" key="9">
    <source>
        <dbReference type="EMBL" id="AMD21539.1"/>
    </source>
</evidence>
<keyword evidence="6 8" id="KW-1133">Transmembrane helix</keyword>
<feature type="transmembrane region" description="Helical" evidence="8">
    <location>
        <begin position="122"/>
        <end position="141"/>
    </location>
</feature>
<feature type="transmembrane region" description="Helical" evidence="8">
    <location>
        <begin position="56"/>
        <end position="76"/>
    </location>
</feature>
<gene>
    <name evidence="9" type="ORF">AW171_hschr63494</name>
</gene>
<evidence type="ECO:0000256" key="5">
    <source>
        <dbReference type="ARBA" id="ARBA00022824"/>
    </source>
</evidence>
<evidence type="ECO:0000256" key="1">
    <source>
        <dbReference type="ARBA" id="ARBA00004477"/>
    </source>
</evidence>
<dbReference type="RefSeq" id="XP_017988535.1">
    <property type="nucleotide sequence ID" value="XM_018133339.1"/>
</dbReference>
<evidence type="ECO:0000256" key="8">
    <source>
        <dbReference type="RuleBase" id="RU361136"/>
    </source>
</evidence>
<dbReference type="InterPro" id="IPR003038">
    <property type="entry name" value="DAD/Ost2"/>
</dbReference>
<protein>
    <recommendedName>
        <fullName evidence="8">Dolichyl-diphosphooligosaccharide--protein glycosyltransferase subunit OST2</fullName>
        <shortName evidence="8">Oligosaccharyl transferase subunit OST2</shortName>
    </recommendedName>
</protein>
<comment type="function">
    <text evidence="8">Subunit of the oligosaccharyl transferase (OST) complex that catalyzes the initial transfer of a defined glycan (Glc(3)Man(9)GlcNAc(2) in eukaryotes) from the lipid carrier dolichol-pyrophosphate to an asparagine residue within an Asn-X-Ser/Thr consensus motif in nascent polypeptide chains, the first step in protein N-glycosylation. N-glycosylation occurs cotranslationally and the complex associates with the Sec61 complex at the channel-forming translocon complex that mediates protein translocation across the endoplasmic reticulum (ER). All subunits are required for a maximal enzyme activity.</text>
</comment>
<keyword evidence="7 8" id="KW-0472">Membrane</keyword>